<feature type="transmembrane region" description="Helical" evidence="2">
    <location>
        <begin position="163"/>
        <end position="184"/>
    </location>
</feature>
<keyword evidence="2" id="KW-0812">Transmembrane</keyword>
<protein>
    <recommendedName>
        <fullName evidence="5">LXG domain-containing protein</fullName>
    </recommendedName>
</protein>
<dbReference type="RefSeq" id="WP_239576142.1">
    <property type="nucleotide sequence ID" value="NZ_JAFBFD010000023.1"/>
</dbReference>
<organism evidence="3 4">
    <name type="scientific">Enterococcus lemanii</name>
    <dbReference type="NCBI Taxonomy" id="1159752"/>
    <lineage>
        <taxon>Bacteria</taxon>
        <taxon>Bacillati</taxon>
        <taxon>Bacillota</taxon>
        <taxon>Bacilli</taxon>
        <taxon>Lactobacillales</taxon>
        <taxon>Enterococcaceae</taxon>
        <taxon>Enterococcus</taxon>
    </lineage>
</organism>
<evidence type="ECO:0000256" key="2">
    <source>
        <dbReference type="SAM" id="Phobius"/>
    </source>
</evidence>
<feature type="coiled-coil region" evidence="1">
    <location>
        <begin position="205"/>
        <end position="232"/>
    </location>
</feature>
<dbReference type="EMBL" id="JBHSGS010000003">
    <property type="protein sequence ID" value="MFC4718197.1"/>
    <property type="molecule type" value="Genomic_DNA"/>
</dbReference>
<comment type="caution">
    <text evidence="3">The sequence shown here is derived from an EMBL/GenBank/DDBJ whole genome shotgun (WGS) entry which is preliminary data.</text>
</comment>
<evidence type="ECO:0008006" key="5">
    <source>
        <dbReference type="Google" id="ProtNLM"/>
    </source>
</evidence>
<sequence length="349" mass="38333">MRKYTKLQIAQMEIESIVKKNNGKIEELGETTFPLVKQLNALQAVFDEIRGMPSEKTLELENLKKIRSNWSTQVKKIESDFKMTKFKAVSSGVVGIGVGSTVATFGPTVAMGVATTFGVASTGTAISTLSGAAATNAALAWLGGGTLLAGGGGMAAGNTLLALAGPVGWVLTSITVIGMGLIFLKEKGSQKRLESILMLISHREINSFKLALVELNERIQKIQEETDLLSQIIAEIHHYGTDYNEMSEYQQTQLGTFVNLMNSSTGLLVNPILGLQPKFTEQDLNEYFRKSKQDKSSIAEKNLKITQIYLANLFYKIELDEIDKKLFLKVFKRDKALLSELGLSKKTWI</sequence>
<evidence type="ECO:0000313" key="4">
    <source>
        <dbReference type="Proteomes" id="UP001595969"/>
    </source>
</evidence>
<name>A0ABV9MQK3_9ENTE</name>
<evidence type="ECO:0000256" key="1">
    <source>
        <dbReference type="SAM" id="Coils"/>
    </source>
</evidence>
<gene>
    <name evidence="3" type="ORF">ACFO5I_00210</name>
</gene>
<feature type="transmembrane region" description="Helical" evidence="2">
    <location>
        <begin position="138"/>
        <end position="157"/>
    </location>
</feature>
<evidence type="ECO:0000313" key="3">
    <source>
        <dbReference type="EMBL" id="MFC4718197.1"/>
    </source>
</evidence>
<keyword evidence="2" id="KW-0472">Membrane</keyword>
<keyword evidence="4" id="KW-1185">Reference proteome</keyword>
<accession>A0ABV9MQK3</accession>
<reference evidence="4" key="1">
    <citation type="journal article" date="2019" name="Int. J. Syst. Evol. Microbiol.">
        <title>The Global Catalogue of Microorganisms (GCM) 10K type strain sequencing project: providing services to taxonomists for standard genome sequencing and annotation.</title>
        <authorList>
            <consortium name="The Broad Institute Genomics Platform"/>
            <consortium name="The Broad Institute Genome Sequencing Center for Infectious Disease"/>
            <person name="Wu L."/>
            <person name="Ma J."/>
        </authorList>
    </citation>
    <scope>NUCLEOTIDE SEQUENCE [LARGE SCALE GENOMIC DNA]</scope>
    <source>
        <strain evidence="4">CGMCC 1.19032</strain>
    </source>
</reference>
<dbReference type="Proteomes" id="UP001595969">
    <property type="component" value="Unassembled WGS sequence"/>
</dbReference>
<keyword evidence="2" id="KW-1133">Transmembrane helix</keyword>
<keyword evidence="1" id="KW-0175">Coiled coil</keyword>
<proteinExistence type="predicted"/>